<dbReference type="Pfam" id="PF18962">
    <property type="entry name" value="Por_Secre_tail"/>
    <property type="match status" value="1"/>
</dbReference>
<evidence type="ECO:0000313" key="3">
    <source>
        <dbReference type="EMBL" id="PQJ81039.1"/>
    </source>
</evidence>
<dbReference type="NCBIfam" id="TIGR04183">
    <property type="entry name" value="Por_Secre_tail"/>
    <property type="match status" value="1"/>
</dbReference>
<proteinExistence type="predicted"/>
<dbReference type="AlphaFoldDB" id="A0A2S7WTX5"/>
<gene>
    <name evidence="3" type="ORF">BTO18_15135</name>
</gene>
<accession>A0A2S7WTX5</accession>
<protein>
    <recommendedName>
        <fullName evidence="2">Secretion system C-terminal sorting domain-containing protein</fullName>
    </recommendedName>
</protein>
<evidence type="ECO:0000259" key="2">
    <source>
        <dbReference type="Pfam" id="PF18962"/>
    </source>
</evidence>
<evidence type="ECO:0000313" key="4">
    <source>
        <dbReference type="Proteomes" id="UP000238882"/>
    </source>
</evidence>
<keyword evidence="1" id="KW-0732">Signal</keyword>
<organism evidence="3 4">
    <name type="scientific">Polaribacter porphyrae</name>
    <dbReference type="NCBI Taxonomy" id="1137780"/>
    <lineage>
        <taxon>Bacteria</taxon>
        <taxon>Pseudomonadati</taxon>
        <taxon>Bacteroidota</taxon>
        <taxon>Flavobacteriia</taxon>
        <taxon>Flavobacteriales</taxon>
        <taxon>Flavobacteriaceae</taxon>
    </lineage>
</organism>
<dbReference type="InterPro" id="IPR026444">
    <property type="entry name" value="Secre_tail"/>
</dbReference>
<name>A0A2S7WTX5_9FLAO</name>
<feature type="domain" description="Secretion system C-terminal sorting" evidence="2">
    <location>
        <begin position="16"/>
        <end position="86"/>
    </location>
</feature>
<dbReference type="EMBL" id="MSCN01000001">
    <property type="protein sequence ID" value="PQJ81039.1"/>
    <property type="molecule type" value="Genomic_DNA"/>
</dbReference>
<keyword evidence="4" id="KW-1185">Reference proteome</keyword>
<dbReference type="Proteomes" id="UP000238882">
    <property type="component" value="Unassembled WGS sequence"/>
</dbReference>
<comment type="caution">
    <text evidence="3">The sequence shown here is derived from an EMBL/GenBank/DDBJ whole genome shotgun (WGS) entry which is preliminary data.</text>
</comment>
<sequence length="87" mass="9276">MVLGVKNNTIEGFATYPNPVTNNTFTISSLSSDTKQVSIFNVLGKRVFSTNVSGTKSDVDVSEIASGLYILKVTEGTKTATSKLVIE</sequence>
<evidence type="ECO:0000256" key="1">
    <source>
        <dbReference type="ARBA" id="ARBA00022729"/>
    </source>
</evidence>
<reference evidence="3 4" key="1">
    <citation type="submission" date="2016-12" db="EMBL/GenBank/DDBJ databases">
        <title>Trade-off between light-utilization and light-protection in marine flavobacteria.</title>
        <authorList>
            <person name="Kumagai Y."/>
            <person name="Yoshizawa S."/>
            <person name="Kogure K."/>
            <person name="Iwasaki W."/>
        </authorList>
    </citation>
    <scope>NUCLEOTIDE SEQUENCE [LARGE SCALE GENOMIC DNA]</scope>
    <source>
        <strain evidence="3 4">NBRC 108759</strain>
    </source>
</reference>